<organism evidence="1 2">
    <name type="scientific">Clostridium novyi A str. 4570</name>
    <dbReference type="NCBI Taxonomy" id="1444290"/>
    <lineage>
        <taxon>Bacteria</taxon>
        <taxon>Bacillati</taxon>
        <taxon>Bacillota</taxon>
        <taxon>Clostridia</taxon>
        <taxon>Eubacteriales</taxon>
        <taxon>Clostridiaceae</taxon>
        <taxon>Clostridium</taxon>
    </lineage>
</organism>
<dbReference type="EMBL" id="JDRX01000020">
    <property type="protein sequence ID" value="KGN01537.1"/>
    <property type="molecule type" value="Genomic_DNA"/>
</dbReference>
<sequence length="112" mass="13230">MEKSMISISEEDVKKILSELKEIENLSSDDVIKFKVDQLMQMIGEITSIDSKETLEQIIYNKMKESATKNKELNVKLYMLYRNLKDGRISQKEAKEAYEIYLQMYPFDTLVY</sequence>
<name>A0AA88ZLT9_CLONO</name>
<comment type="caution">
    <text evidence="1">The sequence shown here is derived from an EMBL/GenBank/DDBJ whole genome shotgun (WGS) entry which is preliminary data.</text>
</comment>
<proteinExistence type="predicted"/>
<gene>
    <name evidence="1" type="ORF">Z969_08295</name>
</gene>
<reference evidence="1 2" key="1">
    <citation type="submission" date="2014-01" db="EMBL/GenBank/DDBJ databases">
        <title>Plasmidome dynamics in the species complex Clostridium novyi sensu lato converts strains of independent lineages into distinctly different pathogens.</title>
        <authorList>
            <person name="Skarin H."/>
            <person name="Segerman B."/>
        </authorList>
    </citation>
    <scope>NUCLEOTIDE SEQUENCE [LARGE SCALE GENOMIC DNA]</scope>
    <source>
        <strain evidence="1 2">4570</strain>
    </source>
</reference>
<evidence type="ECO:0000313" key="2">
    <source>
        <dbReference type="Proteomes" id="UP000030016"/>
    </source>
</evidence>
<dbReference type="AlphaFoldDB" id="A0AA88ZLT9"/>
<dbReference type="RefSeq" id="WP_039226174.1">
    <property type="nucleotide sequence ID" value="NZ_JDRX01000020.1"/>
</dbReference>
<accession>A0AA88ZLT9</accession>
<evidence type="ECO:0000313" key="1">
    <source>
        <dbReference type="EMBL" id="KGN01537.1"/>
    </source>
</evidence>
<protein>
    <submittedName>
        <fullName evidence="1">Uncharacterized protein</fullName>
    </submittedName>
</protein>
<dbReference type="Proteomes" id="UP000030016">
    <property type="component" value="Unassembled WGS sequence"/>
</dbReference>